<protein>
    <recommendedName>
        <fullName evidence="2">Response regulatory domain-containing protein</fullName>
    </recommendedName>
</protein>
<dbReference type="GO" id="GO:0000160">
    <property type="term" value="P:phosphorelay signal transduction system"/>
    <property type="evidence" value="ECO:0007669"/>
    <property type="project" value="InterPro"/>
</dbReference>
<evidence type="ECO:0000313" key="4">
    <source>
        <dbReference type="Proteomes" id="UP000647172"/>
    </source>
</evidence>
<evidence type="ECO:0000313" key="3">
    <source>
        <dbReference type="EMBL" id="GIE53754.1"/>
    </source>
</evidence>
<dbReference type="Proteomes" id="UP000647172">
    <property type="component" value="Unassembled WGS sequence"/>
</dbReference>
<dbReference type="SUPFAM" id="SSF52172">
    <property type="entry name" value="CheY-like"/>
    <property type="match status" value="1"/>
</dbReference>
<feature type="domain" description="Response regulatory" evidence="2">
    <location>
        <begin position="1"/>
        <end position="76"/>
    </location>
</feature>
<feature type="modified residue" description="4-aspartylphosphate" evidence="1">
    <location>
        <position position="47"/>
    </location>
</feature>
<dbReference type="Pfam" id="PF00072">
    <property type="entry name" value="Response_reg"/>
    <property type="match status" value="1"/>
</dbReference>
<gene>
    <name evidence="3" type="ORF">Ani05nite_72880</name>
</gene>
<evidence type="ECO:0000256" key="1">
    <source>
        <dbReference type="PROSITE-ProRule" id="PRU00169"/>
    </source>
</evidence>
<dbReference type="InterPro" id="IPR001789">
    <property type="entry name" value="Sig_transdc_resp-reg_receiver"/>
</dbReference>
<keyword evidence="4" id="KW-1185">Reference proteome</keyword>
<dbReference type="InterPro" id="IPR011006">
    <property type="entry name" value="CheY-like_superfamily"/>
</dbReference>
<proteinExistence type="predicted"/>
<name>A0A919JVH6_9ACTN</name>
<dbReference type="EMBL" id="BOMQ01000089">
    <property type="protein sequence ID" value="GIE53754.1"/>
    <property type="molecule type" value="Genomic_DNA"/>
</dbReference>
<comment type="caution">
    <text evidence="3">The sequence shown here is derived from an EMBL/GenBank/DDBJ whole genome shotgun (WGS) entry which is preliminary data.</text>
</comment>
<dbReference type="Gene3D" id="3.40.50.2300">
    <property type="match status" value="1"/>
</dbReference>
<organism evidence="3 4">
    <name type="scientific">Actinoplanes nipponensis</name>
    <dbReference type="NCBI Taxonomy" id="135950"/>
    <lineage>
        <taxon>Bacteria</taxon>
        <taxon>Bacillati</taxon>
        <taxon>Actinomycetota</taxon>
        <taxon>Actinomycetes</taxon>
        <taxon>Micromonosporales</taxon>
        <taxon>Micromonosporaceae</taxon>
        <taxon>Actinoplanes</taxon>
    </lineage>
</organism>
<sequence length="76" mass="7802">MVDDEPALAELLTMALGYEGWDVRSAGTGAEAVRVAAEFGPDAVLLDGMLPDRVWGGSFGGAGRALADVPAAQGRR</sequence>
<dbReference type="PROSITE" id="PS50110">
    <property type="entry name" value="RESPONSE_REGULATORY"/>
    <property type="match status" value="1"/>
</dbReference>
<accession>A0A919JVH6</accession>
<dbReference type="AlphaFoldDB" id="A0A919JVH6"/>
<keyword evidence="1" id="KW-0597">Phosphoprotein</keyword>
<evidence type="ECO:0000259" key="2">
    <source>
        <dbReference type="PROSITE" id="PS50110"/>
    </source>
</evidence>
<reference evidence="3" key="1">
    <citation type="submission" date="2021-01" db="EMBL/GenBank/DDBJ databases">
        <title>Whole genome shotgun sequence of Actinoplanes nipponensis NBRC 14063.</title>
        <authorList>
            <person name="Komaki H."/>
            <person name="Tamura T."/>
        </authorList>
    </citation>
    <scope>NUCLEOTIDE SEQUENCE</scope>
    <source>
        <strain evidence="3">NBRC 14063</strain>
    </source>
</reference>